<keyword evidence="7" id="KW-0333">Golgi apparatus</keyword>
<reference evidence="11" key="1">
    <citation type="submission" date="2025-08" db="UniProtKB">
        <authorList>
            <consortium name="RefSeq"/>
        </authorList>
    </citation>
    <scope>IDENTIFICATION</scope>
    <source>
        <tissue evidence="11">Testes</tissue>
    </source>
</reference>
<dbReference type="RefSeq" id="XP_006819082.1">
    <property type="nucleotide sequence ID" value="XM_006819019.1"/>
</dbReference>
<evidence type="ECO:0000313" key="11">
    <source>
        <dbReference type="RefSeq" id="XP_006819082.1"/>
    </source>
</evidence>
<dbReference type="GeneID" id="102804450"/>
<gene>
    <name evidence="11" type="primary">LOC102804450</name>
</gene>
<dbReference type="InterPro" id="IPR027417">
    <property type="entry name" value="P-loop_NTPase"/>
</dbReference>
<evidence type="ECO:0000256" key="7">
    <source>
        <dbReference type="ARBA" id="ARBA00023034"/>
    </source>
</evidence>
<evidence type="ECO:0000256" key="8">
    <source>
        <dbReference type="ARBA" id="ARBA00023136"/>
    </source>
</evidence>
<comment type="subcellular location">
    <subcellularLocation>
        <location evidence="1">Golgi apparatus membrane</location>
        <topology evidence="1">Single-pass type II membrane protein</topology>
    </subcellularLocation>
</comment>
<dbReference type="Pfam" id="PF06990">
    <property type="entry name" value="Gal-3-0_sulfotr"/>
    <property type="match status" value="1"/>
</dbReference>
<keyword evidence="8" id="KW-0472">Membrane</keyword>
<evidence type="ECO:0000256" key="1">
    <source>
        <dbReference type="ARBA" id="ARBA00004323"/>
    </source>
</evidence>
<evidence type="ECO:0000256" key="3">
    <source>
        <dbReference type="ARBA" id="ARBA00022679"/>
    </source>
</evidence>
<keyword evidence="3" id="KW-0808">Transferase</keyword>
<organism evidence="10 11">
    <name type="scientific">Saccoglossus kowalevskii</name>
    <name type="common">Acorn worm</name>
    <dbReference type="NCBI Taxonomy" id="10224"/>
    <lineage>
        <taxon>Eukaryota</taxon>
        <taxon>Metazoa</taxon>
        <taxon>Hemichordata</taxon>
        <taxon>Enteropneusta</taxon>
        <taxon>Harrimaniidae</taxon>
        <taxon>Saccoglossus</taxon>
    </lineage>
</organism>
<keyword evidence="6" id="KW-1133">Transmembrane helix</keyword>
<proteinExistence type="inferred from homology"/>
<evidence type="ECO:0000256" key="5">
    <source>
        <dbReference type="ARBA" id="ARBA00022968"/>
    </source>
</evidence>
<name>A0ABM0MGE1_SACKO</name>
<keyword evidence="4" id="KW-0812">Transmembrane</keyword>
<sequence>MGFCQNGNVIYCLTLSNEHVQELPVCNPKHKIVFLKTYKTASTTTCTIIQRYALIRNLTFALPKTKHFHMFDEVAPFNTNMVYKYNDRKQGQYDLVASHLIFNKEKLEKVVIDAKYITILREPVTRFESHFSYFEAAKYLKITKRRNALETFFKTPDKYIMKPGNFLGKHHLHNGMAFTLGMSEYIHLANESFLQKNIDQLDRELDLVMISEYYDESLLLLKKLLCWEWEDILYISKGIRSDKYKINLSDTLVEKIKQYNSVDVKLYQHFNQTFWQRVANYGPQFNNDLLEFRQRLSRFYTDCIDVSKTGHNAKKEDTLVMRSDANDFCKKSFIRAYEFNNLAYKSNLY</sequence>
<dbReference type="SUPFAM" id="SSF52540">
    <property type="entry name" value="P-loop containing nucleoside triphosphate hydrolases"/>
    <property type="match status" value="1"/>
</dbReference>
<dbReference type="PANTHER" id="PTHR14647:SF87">
    <property type="entry name" value="PUTATIVE-RELATED"/>
    <property type="match status" value="1"/>
</dbReference>
<evidence type="ECO:0000256" key="6">
    <source>
        <dbReference type="ARBA" id="ARBA00022989"/>
    </source>
</evidence>
<dbReference type="Proteomes" id="UP000694865">
    <property type="component" value="Unplaced"/>
</dbReference>
<comment type="similarity">
    <text evidence="2">Belongs to the galactose-3-O-sulfotransferase family.</text>
</comment>
<evidence type="ECO:0000256" key="4">
    <source>
        <dbReference type="ARBA" id="ARBA00022692"/>
    </source>
</evidence>
<evidence type="ECO:0000256" key="9">
    <source>
        <dbReference type="ARBA" id="ARBA00023180"/>
    </source>
</evidence>
<dbReference type="PANTHER" id="PTHR14647">
    <property type="entry name" value="GALACTOSE-3-O-SULFOTRANSFERASE"/>
    <property type="match status" value="1"/>
</dbReference>
<protein>
    <submittedName>
        <fullName evidence="11">Galactosylceramide sulfotransferase-like</fullName>
    </submittedName>
</protein>
<accession>A0ABM0MGE1</accession>
<dbReference type="InterPro" id="IPR009729">
    <property type="entry name" value="Gal-3-0_sulfotransfrase"/>
</dbReference>
<keyword evidence="5" id="KW-0735">Signal-anchor</keyword>
<keyword evidence="10" id="KW-1185">Reference proteome</keyword>
<dbReference type="Gene3D" id="3.40.50.300">
    <property type="entry name" value="P-loop containing nucleotide triphosphate hydrolases"/>
    <property type="match status" value="1"/>
</dbReference>
<keyword evidence="9" id="KW-0325">Glycoprotein</keyword>
<evidence type="ECO:0000313" key="10">
    <source>
        <dbReference type="Proteomes" id="UP000694865"/>
    </source>
</evidence>
<evidence type="ECO:0000256" key="2">
    <source>
        <dbReference type="ARBA" id="ARBA00008124"/>
    </source>
</evidence>